<dbReference type="Proteomes" id="UP001182908">
    <property type="component" value="Chromosome"/>
</dbReference>
<sequence>MIGSIIIDVRATYCLFAGCRPLHGPLHTFLAATIVGLLLAWLIYSQRTWLQKVSDILRVEQSYSFNSIIIGSIIGTWSHVILDSPLYTDITPLWPLSANPLLWILSSGTIYALCAVSFLPAIAIFIHRYRNRV</sequence>
<dbReference type="GeneID" id="84232319"/>
<dbReference type="EMBL" id="CP133592">
    <property type="protein sequence ID" value="WMW26327.1"/>
    <property type="molecule type" value="Genomic_DNA"/>
</dbReference>
<organism evidence="2 3">
    <name type="scientific">Methanolobus sediminis</name>
    <dbReference type="NCBI Taxonomy" id="3072978"/>
    <lineage>
        <taxon>Archaea</taxon>
        <taxon>Methanobacteriati</taxon>
        <taxon>Methanobacteriota</taxon>
        <taxon>Stenosarchaea group</taxon>
        <taxon>Methanomicrobia</taxon>
        <taxon>Methanosarcinales</taxon>
        <taxon>Methanosarcinaceae</taxon>
        <taxon>Methanolobus</taxon>
    </lineage>
</organism>
<accession>A0AA51UN54</accession>
<name>A0AA51UN54_9EURY</name>
<gene>
    <name evidence="2" type="ORF">RE474_06340</name>
</gene>
<dbReference type="AlphaFoldDB" id="A0AA51UN54"/>
<keyword evidence="1" id="KW-0812">Transmembrane</keyword>
<reference evidence="2 3" key="1">
    <citation type="submission" date="2023-08" db="EMBL/GenBank/DDBJ databases">
        <title>Methanolobus mangrovi sp. nov. and Methanolobus sediminis sp. nov, two novel methylotrophic methanogens isolated from mangrove sediments in China.</title>
        <authorList>
            <person name="Zhou J."/>
        </authorList>
    </citation>
    <scope>NUCLEOTIDE SEQUENCE [LARGE SCALE GENOMIC DNA]</scope>
    <source>
        <strain evidence="2 3">FTZ6</strain>
    </source>
</reference>
<protein>
    <recommendedName>
        <fullName evidence="4">Hydrolase</fullName>
    </recommendedName>
</protein>
<evidence type="ECO:0000313" key="2">
    <source>
        <dbReference type="EMBL" id="WMW26327.1"/>
    </source>
</evidence>
<feature type="transmembrane region" description="Helical" evidence="1">
    <location>
        <begin position="102"/>
        <end position="126"/>
    </location>
</feature>
<keyword evidence="1" id="KW-1133">Transmembrane helix</keyword>
<evidence type="ECO:0008006" key="4">
    <source>
        <dbReference type="Google" id="ProtNLM"/>
    </source>
</evidence>
<proteinExistence type="predicted"/>
<feature type="transmembrane region" description="Helical" evidence="1">
    <location>
        <begin position="26"/>
        <end position="44"/>
    </location>
</feature>
<evidence type="ECO:0000256" key="1">
    <source>
        <dbReference type="SAM" id="Phobius"/>
    </source>
</evidence>
<keyword evidence="3" id="KW-1185">Reference proteome</keyword>
<dbReference type="RefSeq" id="WP_309312123.1">
    <property type="nucleotide sequence ID" value="NZ_CP133592.1"/>
</dbReference>
<keyword evidence="1" id="KW-0472">Membrane</keyword>
<evidence type="ECO:0000313" key="3">
    <source>
        <dbReference type="Proteomes" id="UP001182908"/>
    </source>
</evidence>
<dbReference type="Pfam" id="PF04307">
    <property type="entry name" value="YdjM"/>
    <property type="match status" value="1"/>
</dbReference>
<feature type="transmembrane region" description="Helical" evidence="1">
    <location>
        <begin position="65"/>
        <end position="82"/>
    </location>
</feature>
<dbReference type="KEGG" id="mseb:RE474_06340"/>
<dbReference type="InterPro" id="IPR007404">
    <property type="entry name" value="YdjM-like"/>
</dbReference>